<keyword evidence="1" id="KW-0614">Plasmid</keyword>
<reference evidence="1 2" key="1">
    <citation type="journal article" date="2012" name="J. Bacteriol.">
        <title>Whole-Genome Sequences of Borrelia bissettii, Borrelia valaisiana, and Borrelia spielmanii.</title>
        <authorList>
            <person name="Schutzer S.E."/>
            <person name="Fraser-Liggett C.M."/>
            <person name="Qiu W.G."/>
            <person name="Kraiczy P."/>
            <person name="Mongodin E.F."/>
            <person name="Dunn J.J."/>
            <person name="Luft B.J."/>
            <person name="Casjens S.R."/>
        </authorList>
    </citation>
    <scope>NUCLEOTIDE SEQUENCE [LARGE SCALE GENOMIC DNA]</scope>
    <source>
        <strain evidence="1 2">A14S</strain>
        <plasmid evidence="1">A14S_lp28-4</plasmid>
    </source>
</reference>
<evidence type="ECO:0000313" key="2">
    <source>
        <dbReference type="Proteomes" id="UP000003481"/>
    </source>
</evidence>
<sequence>MTFPIGAHDMQIEVNIAVIKLSLIISNLGFSKCSPYKFELPNISFNSKKDKVLSYS</sequence>
<dbReference type="EMBL" id="CP001470">
    <property type="protein sequence ID" value="ACN53396.1"/>
    <property type="molecule type" value="Genomic_DNA"/>
</dbReference>
<geneLocation type="plasmid" evidence="1 2">
    <name>A14S_lp28-4</name>
</geneLocation>
<proteinExistence type="predicted"/>
<dbReference type="HOGENOM" id="CLU_3005089_0_0_12"/>
<evidence type="ECO:0000313" key="1">
    <source>
        <dbReference type="EMBL" id="ACN53396.1"/>
    </source>
</evidence>
<gene>
    <name evidence="1" type="ORF">BSPA14S_I0008</name>
</gene>
<dbReference type="Proteomes" id="UP000003481">
    <property type="component" value="Plasmid A14S_lp28-4"/>
</dbReference>
<organism evidence="1 2">
    <name type="scientific">Borreliella spielmanii A14S</name>
    <dbReference type="NCBI Taxonomy" id="498742"/>
    <lineage>
        <taxon>Bacteria</taxon>
        <taxon>Pseudomonadati</taxon>
        <taxon>Spirochaetota</taxon>
        <taxon>Spirochaetia</taxon>
        <taxon>Spirochaetales</taxon>
        <taxon>Borreliaceae</taxon>
        <taxon>Borreliella</taxon>
    </lineage>
</organism>
<dbReference type="AlphaFoldDB" id="C0RC87"/>
<name>C0RC87_9SPIR</name>
<protein>
    <submittedName>
        <fullName evidence="1">Uncharacterized protein</fullName>
    </submittedName>
</protein>
<accession>C0RC87</accession>